<keyword evidence="4" id="KW-1185">Reference proteome</keyword>
<keyword evidence="1" id="KW-0732">Signal</keyword>
<proteinExistence type="predicted"/>
<dbReference type="SUPFAM" id="SSF51197">
    <property type="entry name" value="Clavaminate synthase-like"/>
    <property type="match status" value="1"/>
</dbReference>
<dbReference type="AlphaFoldDB" id="A0A9Q0YKZ6"/>
<dbReference type="InterPro" id="IPR044862">
    <property type="entry name" value="Pro_4_hyd_alph_FE2OG_OXY"/>
</dbReference>
<evidence type="ECO:0000256" key="1">
    <source>
        <dbReference type="SAM" id="SignalP"/>
    </source>
</evidence>
<evidence type="ECO:0000259" key="2">
    <source>
        <dbReference type="Pfam" id="PF13640"/>
    </source>
</evidence>
<organism evidence="3 4">
    <name type="scientific">Holothuria leucospilota</name>
    <name type="common">Black long sea cucumber</name>
    <name type="synonym">Mertensiothuria leucospilota</name>
    <dbReference type="NCBI Taxonomy" id="206669"/>
    <lineage>
        <taxon>Eukaryota</taxon>
        <taxon>Metazoa</taxon>
        <taxon>Echinodermata</taxon>
        <taxon>Eleutherozoa</taxon>
        <taxon>Echinozoa</taxon>
        <taxon>Holothuroidea</taxon>
        <taxon>Aspidochirotacea</taxon>
        <taxon>Aspidochirotida</taxon>
        <taxon>Holothuriidae</taxon>
        <taxon>Holothuria</taxon>
    </lineage>
</organism>
<dbReference type="EMBL" id="JAIZAY010000021">
    <property type="protein sequence ID" value="KAJ8022137.1"/>
    <property type="molecule type" value="Genomic_DNA"/>
</dbReference>
<dbReference type="PANTHER" id="PTHR35169">
    <property type="entry name" value="FE2OG DIOXYGENASE DOMAIN-CONTAINING PROTEIN"/>
    <property type="match status" value="1"/>
</dbReference>
<protein>
    <recommendedName>
        <fullName evidence="2">Prolyl 4-hydroxylase alpha subunit Fe(2+) 2OG dioxygenase domain-containing protein</fullName>
    </recommendedName>
</protein>
<accession>A0A9Q0YKZ6</accession>
<dbReference type="PANTHER" id="PTHR35169:SF3">
    <property type="entry name" value="PROLYL 4-HYDROXYLASE ALPHA SUBUNIT FE(2+) 2OG DIOXYGENASE DOMAIN-CONTAINING PROTEIN"/>
    <property type="match status" value="1"/>
</dbReference>
<sequence length="673" mass="78295">MASLLCLRIFFVHLAFIVSISCISVSGSRESSNATRAAEHRRWPYPLLPGNFEQLINGLLEDKESTRANVGEEEINGPEFAKYSSYREDSKDLAAVFDDVLPMQSVFVWQQYAHLASDWRFNNIEKYIDSDKPAPAPWTSQLNATAFQLSAVNTAFQALVDNLKQTSKKYYAYEVKINILRRGDFVDMVEGSSDGDEIFLLYFMRHEWKVNHYGELLLYNRQEIISSVKPAFNRAVLWNSSLGYISKPPSMNCKDSLYFVTVKYTSDLQKVALYEKERQQYKEKKRLAESKMVESLVDMTDSYENLKVEDHVFKKYITENNKKIFVFDDMFSPKDLLMLKEYVEHYGEYYFDDSLDEGNDNVQWISALNIEPFTQTRLWKTVQKVAKFVSGGHLEWFPYDIACNNIRSFDSTQNHQDCEYDEEEWTFLLYITPNLTLESGGETAFYTDSETNEYVISVTPKYGRAVIFEGIIPHSARPPSSLFPGPRFTFAVKLSLKPWIAWKKTLKQEFAHEESLHYSGLAVLKKYYSHHLEKLARTDLAVEQLFGEGLTESYHGNDVCEKDGFCEPDTLGPNRYHADSPEDEELLSRIKLMEEADEDEDDDRLDVIDAEFFHESFIDLKDHLEVMERKLFIYKSSNEAGWNGELNKQVFTQFLKDRGEIKRRYTQLLEIIF</sequence>
<comment type="caution">
    <text evidence="3">The sequence shown here is derived from an EMBL/GenBank/DDBJ whole genome shotgun (WGS) entry which is preliminary data.</text>
</comment>
<dbReference type="OrthoDB" id="200726at2759"/>
<evidence type="ECO:0000313" key="3">
    <source>
        <dbReference type="EMBL" id="KAJ8022137.1"/>
    </source>
</evidence>
<dbReference type="Pfam" id="PF13640">
    <property type="entry name" value="2OG-FeII_Oxy_3"/>
    <property type="match status" value="1"/>
</dbReference>
<evidence type="ECO:0000313" key="4">
    <source>
        <dbReference type="Proteomes" id="UP001152320"/>
    </source>
</evidence>
<name>A0A9Q0YKZ6_HOLLE</name>
<gene>
    <name evidence="3" type="ORF">HOLleu_39546</name>
</gene>
<feature type="signal peptide" evidence="1">
    <location>
        <begin position="1"/>
        <end position="22"/>
    </location>
</feature>
<dbReference type="Gene3D" id="2.60.120.620">
    <property type="entry name" value="q2cbj1_9rhob like domain"/>
    <property type="match status" value="2"/>
</dbReference>
<dbReference type="Proteomes" id="UP001152320">
    <property type="component" value="Chromosome 21"/>
</dbReference>
<feature type="domain" description="Prolyl 4-hydroxylase alpha subunit Fe(2+) 2OG dioxygenase" evidence="2">
    <location>
        <begin position="412"/>
        <end position="490"/>
    </location>
</feature>
<feature type="chain" id="PRO_5040108040" description="Prolyl 4-hydroxylase alpha subunit Fe(2+) 2OG dioxygenase domain-containing protein" evidence="1">
    <location>
        <begin position="23"/>
        <end position="673"/>
    </location>
</feature>
<reference evidence="3" key="1">
    <citation type="submission" date="2021-10" db="EMBL/GenBank/DDBJ databases">
        <title>Tropical sea cucumber genome reveals ecological adaptation and Cuvierian tubules defense mechanism.</title>
        <authorList>
            <person name="Chen T."/>
        </authorList>
    </citation>
    <scope>NUCLEOTIDE SEQUENCE</scope>
    <source>
        <strain evidence="3">Nanhai2018</strain>
        <tissue evidence="3">Muscle</tissue>
    </source>
</reference>